<name>A0A8E2AWN3_9APHY</name>
<dbReference type="InterPro" id="IPR016163">
    <property type="entry name" value="Ald_DH_C"/>
</dbReference>
<dbReference type="GO" id="GO:0006574">
    <property type="term" value="P:L-valine catabolic process"/>
    <property type="evidence" value="ECO:0007669"/>
    <property type="project" value="TreeGrafter"/>
</dbReference>
<reference evidence="3 4" key="1">
    <citation type="submission" date="2016-07" db="EMBL/GenBank/DDBJ databases">
        <title>Draft genome of the white-rot fungus Obba rivulosa 3A-2.</title>
        <authorList>
            <consortium name="DOE Joint Genome Institute"/>
            <person name="Miettinen O."/>
            <person name="Riley R."/>
            <person name="Acob R."/>
            <person name="Barry K."/>
            <person name="Cullen D."/>
            <person name="De Vries R."/>
            <person name="Hainaut M."/>
            <person name="Hatakka A."/>
            <person name="Henrissat B."/>
            <person name="Hilden K."/>
            <person name="Kuo R."/>
            <person name="Labutti K."/>
            <person name="Lipzen A."/>
            <person name="Makela M.R."/>
            <person name="Sandor L."/>
            <person name="Spatafora J.W."/>
            <person name="Grigoriev I.V."/>
            <person name="Hibbett D.S."/>
        </authorList>
    </citation>
    <scope>NUCLEOTIDE SEQUENCE [LARGE SCALE GENOMIC DNA]</scope>
    <source>
        <strain evidence="3 4">3A-2</strain>
    </source>
</reference>
<dbReference type="AlphaFoldDB" id="A0A8E2AWN3"/>
<dbReference type="GO" id="GO:0006210">
    <property type="term" value="P:thymine catabolic process"/>
    <property type="evidence" value="ECO:0007669"/>
    <property type="project" value="TreeGrafter"/>
</dbReference>
<dbReference type="InterPro" id="IPR010061">
    <property type="entry name" value="MeMal-semiAld_DH"/>
</dbReference>
<dbReference type="Proteomes" id="UP000250043">
    <property type="component" value="Unassembled WGS sequence"/>
</dbReference>
<evidence type="ECO:0000313" key="4">
    <source>
        <dbReference type="Proteomes" id="UP000250043"/>
    </source>
</evidence>
<comment type="similarity">
    <text evidence="1">Belongs to the aldehyde dehydrogenase family.</text>
</comment>
<proteinExistence type="inferred from homology"/>
<evidence type="ECO:0000313" key="3">
    <source>
        <dbReference type="EMBL" id="OCH91941.1"/>
    </source>
</evidence>
<feature type="domain" description="Aldehyde dehydrogenase" evidence="2">
    <location>
        <begin position="339"/>
        <end position="430"/>
    </location>
</feature>
<dbReference type="Gene3D" id="3.40.605.10">
    <property type="entry name" value="Aldehyde Dehydrogenase, Chain A, domain 1"/>
    <property type="match status" value="1"/>
</dbReference>
<dbReference type="InterPro" id="IPR016162">
    <property type="entry name" value="Ald_DH_N"/>
</dbReference>
<dbReference type="OrthoDB" id="310895at2759"/>
<dbReference type="InterPro" id="IPR016161">
    <property type="entry name" value="Ald_DH/histidinol_DH"/>
</dbReference>
<dbReference type="GO" id="GO:0004491">
    <property type="term" value="F:methylmalonate-semialdehyde dehydrogenase (acylating, NAD) activity"/>
    <property type="evidence" value="ECO:0007669"/>
    <property type="project" value="InterPro"/>
</dbReference>
<dbReference type="EMBL" id="KV722377">
    <property type="protein sequence ID" value="OCH91941.1"/>
    <property type="molecule type" value="Genomic_DNA"/>
</dbReference>
<dbReference type="Pfam" id="PF00171">
    <property type="entry name" value="Aldedh"/>
    <property type="match status" value="2"/>
</dbReference>
<gene>
    <name evidence="3" type="ORF">OBBRIDRAFT_811928</name>
</gene>
<dbReference type="InterPro" id="IPR015590">
    <property type="entry name" value="Aldehyde_DH_dom"/>
</dbReference>
<feature type="domain" description="Aldehyde dehydrogenase" evidence="2">
    <location>
        <begin position="70"/>
        <end position="260"/>
    </location>
</feature>
<evidence type="ECO:0000256" key="1">
    <source>
        <dbReference type="ARBA" id="ARBA00009986"/>
    </source>
</evidence>
<protein>
    <submittedName>
        <fullName evidence="3">ALDH-like protein</fullName>
    </submittedName>
</protein>
<dbReference type="Gene3D" id="3.40.309.10">
    <property type="entry name" value="Aldehyde Dehydrogenase, Chain A, domain 2"/>
    <property type="match status" value="1"/>
</dbReference>
<evidence type="ECO:0000259" key="2">
    <source>
        <dbReference type="Pfam" id="PF00171"/>
    </source>
</evidence>
<accession>A0A8E2AWN3</accession>
<keyword evidence="4" id="KW-1185">Reference proteome</keyword>
<sequence>MTGEPFNAMLVVKGVESVCGKAELLLQQWKGTSAAGGTTKNFIDAKFVKSQTTIWHNVVDPAYLIDGSSTRTLLTHVPEATPKEFEQAVAAAAEAYKTWRRTSIVRRHSCLVYSLPDRLQNLLRENSDAILVASSTILEQGKTFASIQGDLLRGLQVISAACDIPVALMGDTIKVSRDMDTSTRRLPIGVCASMTPFNFPASLSHDSAVGLPVALATGSTLILKPSERAPGVAMIIAELCEREHLPPGVLNIIHGTAPTVDAKGHQLRKRIYERRKTGKRVQANMAAKNYAVLMPDDMFHAAGQHCMAVSVGMLRVSFRQTTILHGTSHLHRRCAITDEGVSDILDGRGRGYEVARYHNGIWIGGTVIEVTASMHRYHEVIFGPVLLILRADTLDDTIDIVNANPFGNGAAISTQYNATARRIENAVEVG</sequence>
<dbReference type="PANTHER" id="PTHR43866:SF3">
    <property type="entry name" value="METHYLMALONATE-SEMIALDEHYDE DEHYDROGENASE [ACYLATING], MITOCHONDRIAL"/>
    <property type="match status" value="1"/>
</dbReference>
<dbReference type="PANTHER" id="PTHR43866">
    <property type="entry name" value="MALONATE-SEMIALDEHYDE DEHYDROGENASE"/>
    <property type="match status" value="1"/>
</dbReference>
<organism evidence="3 4">
    <name type="scientific">Obba rivulosa</name>
    <dbReference type="NCBI Taxonomy" id="1052685"/>
    <lineage>
        <taxon>Eukaryota</taxon>
        <taxon>Fungi</taxon>
        <taxon>Dikarya</taxon>
        <taxon>Basidiomycota</taxon>
        <taxon>Agaricomycotina</taxon>
        <taxon>Agaricomycetes</taxon>
        <taxon>Polyporales</taxon>
        <taxon>Gelatoporiaceae</taxon>
        <taxon>Obba</taxon>
    </lineage>
</organism>
<dbReference type="SUPFAM" id="SSF53720">
    <property type="entry name" value="ALDH-like"/>
    <property type="match status" value="1"/>
</dbReference>